<sequence>MARTRGGKITKDKTKMAEEASSNAVLENQEYPIPLRIIAACDIGGNEEAENVINEVRVSPSKGKSSEPGNRVHENEIEEDVDIVGNSVNQPAGDSVKNLGKSIVGESSVNPPVTGTMNIQEEMSISPEETKRIKLKTR</sequence>
<protein>
    <submittedName>
        <fullName evidence="2">Uncharacterized protein</fullName>
    </submittedName>
</protein>
<evidence type="ECO:0000256" key="1">
    <source>
        <dbReference type="SAM" id="MobiDB-lite"/>
    </source>
</evidence>
<gene>
    <name evidence="2" type="ORF">LIER_12962</name>
</gene>
<keyword evidence="3" id="KW-1185">Reference proteome</keyword>
<organism evidence="2 3">
    <name type="scientific">Lithospermum erythrorhizon</name>
    <name type="common">Purple gromwell</name>
    <name type="synonym">Lithospermum officinale var. erythrorhizon</name>
    <dbReference type="NCBI Taxonomy" id="34254"/>
    <lineage>
        <taxon>Eukaryota</taxon>
        <taxon>Viridiplantae</taxon>
        <taxon>Streptophyta</taxon>
        <taxon>Embryophyta</taxon>
        <taxon>Tracheophyta</taxon>
        <taxon>Spermatophyta</taxon>
        <taxon>Magnoliopsida</taxon>
        <taxon>eudicotyledons</taxon>
        <taxon>Gunneridae</taxon>
        <taxon>Pentapetalae</taxon>
        <taxon>asterids</taxon>
        <taxon>lamiids</taxon>
        <taxon>Boraginales</taxon>
        <taxon>Boraginaceae</taxon>
        <taxon>Boraginoideae</taxon>
        <taxon>Lithospermeae</taxon>
        <taxon>Lithospermum</taxon>
    </lineage>
</organism>
<dbReference type="AlphaFoldDB" id="A0AAV3PY84"/>
<evidence type="ECO:0000313" key="2">
    <source>
        <dbReference type="EMBL" id="GAA0155178.1"/>
    </source>
</evidence>
<name>A0AAV3PY84_LITER</name>
<reference evidence="2 3" key="1">
    <citation type="submission" date="2024-01" db="EMBL/GenBank/DDBJ databases">
        <title>The complete chloroplast genome sequence of Lithospermum erythrorhizon: insights into the phylogenetic relationship among Boraginaceae species and the maternal lineages of purple gromwells.</title>
        <authorList>
            <person name="Okada T."/>
            <person name="Watanabe K."/>
        </authorList>
    </citation>
    <scope>NUCLEOTIDE SEQUENCE [LARGE SCALE GENOMIC DNA]</scope>
</reference>
<accession>A0AAV3PY84</accession>
<comment type="caution">
    <text evidence="2">The sequence shown here is derived from an EMBL/GenBank/DDBJ whole genome shotgun (WGS) entry which is preliminary data.</text>
</comment>
<feature type="compositionally biased region" description="Basic and acidic residues" evidence="1">
    <location>
        <begin position="9"/>
        <end position="18"/>
    </location>
</feature>
<dbReference type="EMBL" id="BAABME010002562">
    <property type="protein sequence ID" value="GAA0155178.1"/>
    <property type="molecule type" value="Genomic_DNA"/>
</dbReference>
<dbReference type="Proteomes" id="UP001454036">
    <property type="component" value="Unassembled WGS sequence"/>
</dbReference>
<evidence type="ECO:0000313" key="3">
    <source>
        <dbReference type="Proteomes" id="UP001454036"/>
    </source>
</evidence>
<feature type="region of interest" description="Disordered" evidence="1">
    <location>
        <begin position="1"/>
        <end position="23"/>
    </location>
</feature>
<proteinExistence type="predicted"/>